<evidence type="ECO:0000259" key="1">
    <source>
        <dbReference type="Pfam" id="PF12307"/>
    </source>
</evidence>
<gene>
    <name evidence="2" type="ORF">HDF14_002132</name>
</gene>
<evidence type="ECO:0000313" key="3">
    <source>
        <dbReference type="Proteomes" id="UP000535182"/>
    </source>
</evidence>
<dbReference type="Proteomes" id="UP000535182">
    <property type="component" value="Unassembled WGS sequence"/>
</dbReference>
<dbReference type="AlphaFoldDB" id="A0A9X0U579"/>
<reference evidence="2 3" key="1">
    <citation type="submission" date="2020-08" db="EMBL/GenBank/DDBJ databases">
        <title>Genomic Encyclopedia of Type Strains, Phase IV (KMG-V): Genome sequencing to study the core and pangenomes of soil and plant-associated prokaryotes.</title>
        <authorList>
            <person name="Whitman W."/>
        </authorList>
    </citation>
    <scope>NUCLEOTIDE SEQUENCE [LARGE SCALE GENOMIC DNA]</scope>
    <source>
        <strain evidence="2 3">X5P2</strain>
    </source>
</reference>
<protein>
    <recommendedName>
        <fullName evidence="1">DUF3631 domain-containing protein</fullName>
    </recommendedName>
</protein>
<dbReference type="Pfam" id="PF12307">
    <property type="entry name" value="DUF3631"/>
    <property type="match status" value="1"/>
</dbReference>
<name>A0A9X0U579_9BACT</name>
<feature type="domain" description="DUF3631" evidence="1">
    <location>
        <begin position="173"/>
        <end position="355"/>
    </location>
</feature>
<sequence length="389" mass="43551">MIEQSQLSTENLLNKCREWLRKYVMINRAQETVLAVWIVHTWAIEAADYTPYLHITAPEKGCGRSRLLEVLESVVSKPCKTGGMTAPALVRTVDKEKPTLLLDEIDVVFQGNKEMAEVVRGILNEGFRRGGNFPKCSGANFDLQEFRVFCAKAIAGIGEIPDTVASRSIVISMRRKGASQTVQRFREREVKSPANEIERALEEWATAVIVEELRNARPLFPECLTDRQQDISESLLAIADYAGGEWPMETRTALEILFSSTESRDNSIGVQLLLDIRDVFEEGSISKIFSADLASALCEMEGHPWADFKGSEMDAQSLARELKKYHITPHGTIRIGTDTRKGYERDAFIQSWDSYCPRVANGVTGVTGVTIVTNPLLRQDSHETHDLSQ</sequence>
<comment type="caution">
    <text evidence="2">The sequence shown here is derived from an EMBL/GenBank/DDBJ whole genome shotgun (WGS) entry which is preliminary data.</text>
</comment>
<organism evidence="2 3">
    <name type="scientific">Tunturiibacter gelidiferens</name>
    <dbReference type="NCBI Taxonomy" id="3069689"/>
    <lineage>
        <taxon>Bacteria</taxon>
        <taxon>Pseudomonadati</taxon>
        <taxon>Acidobacteriota</taxon>
        <taxon>Terriglobia</taxon>
        <taxon>Terriglobales</taxon>
        <taxon>Acidobacteriaceae</taxon>
        <taxon>Tunturiibacter</taxon>
    </lineage>
</organism>
<dbReference type="InterPro" id="IPR022081">
    <property type="entry name" value="DUF3631"/>
</dbReference>
<keyword evidence="3" id="KW-1185">Reference proteome</keyword>
<dbReference type="RefSeq" id="WP_183976075.1">
    <property type="nucleotide sequence ID" value="NZ_JACHEB010000004.1"/>
</dbReference>
<accession>A0A9X0U579</accession>
<dbReference type="EMBL" id="JACHEB010000004">
    <property type="protein sequence ID" value="MBB5328522.1"/>
    <property type="molecule type" value="Genomic_DNA"/>
</dbReference>
<evidence type="ECO:0000313" key="2">
    <source>
        <dbReference type="EMBL" id="MBB5328522.1"/>
    </source>
</evidence>
<proteinExistence type="predicted"/>